<reference evidence="1" key="1">
    <citation type="journal article" date="2015" name="Front. Microbiol.">
        <title>Combining genomic sequencing methods to explore viral diversity and reveal potential virus-host interactions.</title>
        <authorList>
            <person name="Chow C.E."/>
            <person name="Winget D.M."/>
            <person name="White R.A.III."/>
            <person name="Hallam S.J."/>
            <person name="Suttle C.A."/>
        </authorList>
    </citation>
    <scope>NUCLEOTIDE SEQUENCE</scope>
    <source>
        <strain evidence="1">Anoxic2_1</strain>
    </source>
</reference>
<evidence type="ECO:0000313" key="1">
    <source>
        <dbReference type="EMBL" id="AKH46572.1"/>
    </source>
</evidence>
<dbReference type="EMBL" id="KR029585">
    <property type="protein sequence ID" value="AKH46572.1"/>
    <property type="molecule type" value="Genomic_DNA"/>
</dbReference>
<name>A0A0F7L4X1_9VIRU</name>
<proteinExistence type="predicted"/>
<sequence length="62" mass="7161">MSGTIGSRYRPPVNPLLSDGLNEQINQFSEGAFKWQVVTRDPFRKKLWRIGLHSRSLIMTET</sequence>
<reference evidence="1" key="2">
    <citation type="submission" date="2015-03" db="EMBL/GenBank/DDBJ databases">
        <authorList>
            <person name="Chow C.-E.T."/>
            <person name="Winget D.M."/>
            <person name="White R.A.III."/>
            <person name="Hallam S.J."/>
            <person name="Suttle C.A."/>
        </authorList>
    </citation>
    <scope>NUCLEOTIDE SEQUENCE</scope>
    <source>
        <strain evidence="1">Anoxic2_1</strain>
    </source>
</reference>
<protein>
    <submittedName>
        <fullName evidence="1">Uncharacterized protein</fullName>
    </submittedName>
</protein>
<organism evidence="1">
    <name type="scientific">uncultured marine virus</name>
    <dbReference type="NCBI Taxonomy" id="186617"/>
    <lineage>
        <taxon>Viruses</taxon>
        <taxon>environmental samples</taxon>
    </lineage>
</organism>
<accession>A0A0F7L4X1</accession>